<feature type="domain" description="SMP-30/Gluconolactonase/LRE-like region" evidence="1">
    <location>
        <begin position="223"/>
        <end position="400"/>
    </location>
</feature>
<dbReference type="InterPro" id="IPR052988">
    <property type="entry name" value="Oryzine_lactonohydrolase"/>
</dbReference>
<dbReference type="Pfam" id="PF08450">
    <property type="entry name" value="SGL"/>
    <property type="match status" value="1"/>
</dbReference>
<evidence type="ECO:0000259" key="1">
    <source>
        <dbReference type="Pfam" id="PF08450"/>
    </source>
</evidence>
<name>A0AAE0XLI5_9PEZI</name>
<keyword evidence="3" id="KW-1185">Reference proteome</keyword>
<comment type="caution">
    <text evidence="2">The sequence shown here is derived from an EMBL/GenBank/DDBJ whole genome shotgun (WGS) entry which is preliminary data.</text>
</comment>
<dbReference type="Proteomes" id="UP001270362">
    <property type="component" value="Unassembled WGS sequence"/>
</dbReference>
<organism evidence="2 3">
    <name type="scientific">Podospora appendiculata</name>
    <dbReference type="NCBI Taxonomy" id="314037"/>
    <lineage>
        <taxon>Eukaryota</taxon>
        <taxon>Fungi</taxon>
        <taxon>Dikarya</taxon>
        <taxon>Ascomycota</taxon>
        <taxon>Pezizomycotina</taxon>
        <taxon>Sordariomycetes</taxon>
        <taxon>Sordariomycetidae</taxon>
        <taxon>Sordariales</taxon>
        <taxon>Podosporaceae</taxon>
        <taxon>Podospora</taxon>
    </lineage>
</organism>
<dbReference type="SUPFAM" id="SSF63829">
    <property type="entry name" value="Calcium-dependent phosphotriesterase"/>
    <property type="match status" value="1"/>
</dbReference>
<gene>
    <name evidence="2" type="ORF">B0T22DRAFT_373339</name>
</gene>
<evidence type="ECO:0000313" key="2">
    <source>
        <dbReference type="EMBL" id="KAK3695673.1"/>
    </source>
</evidence>
<dbReference type="PANTHER" id="PTHR47064:SF2">
    <property type="entry name" value="SMP-30_GLUCONOLACTONASE_LRE-LIKE REGION DOMAIN-CONTAINING PROTEIN-RELATED"/>
    <property type="match status" value="1"/>
</dbReference>
<evidence type="ECO:0000313" key="3">
    <source>
        <dbReference type="Proteomes" id="UP001270362"/>
    </source>
</evidence>
<reference evidence="2" key="2">
    <citation type="submission" date="2023-06" db="EMBL/GenBank/DDBJ databases">
        <authorList>
            <consortium name="Lawrence Berkeley National Laboratory"/>
            <person name="Haridas S."/>
            <person name="Hensen N."/>
            <person name="Bonometti L."/>
            <person name="Westerberg I."/>
            <person name="Brannstrom I.O."/>
            <person name="Guillou S."/>
            <person name="Cros-Aarteil S."/>
            <person name="Calhoun S."/>
            <person name="Kuo A."/>
            <person name="Mondo S."/>
            <person name="Pangilinan J."/>
            <person name="Riley R."/>
            <person name="Labutti K."/>
            <person name="Andreopoulos B."/>
            <person name="Lipzen A."/>
            <person name="Chen C."/>
            <person name="Yanf M."/>
            <person name="Daum C."/>
            <person name="Ng V."/>
            <person name="Clum A."/>
            <person name="Steindorff A."/>
            <person name="Ohm R."/>
            <person name="Martin F."/>
            <person name="Silar P."/>
            <person name="Natvig D."/>
            <person name="Lalanne C."/>
            <person name="Gautier V."/>
            <person name="Ament-Velasquez S.L."/>
            <person name="Kruys A."/>
            <person name="Hutchinson M.I."/>
            <person name="Powell A.J."/>
            <person name="Barry K."/>
            <person name="Miller A.N."/>
            <person name="Grigoriev I.V."/>
            <person name="Debuchy R."/>
            <person name="Gladieux P."/>
            <person name="Thoren M.H."/>
            <person name="Johannesson H."/>
        </authorList>
    </citation>
    <scope>NUCLEOTIDE SEQUENCE</scope>
    <source>
        <strain evidence="2">CBS 314.62</strain>
    </source>
</reference>
<accession>A0AAE0XLI5</accession>
<proteinExistence type="predicted"/>
<dbReference type="InterPro" id="IPR011042">
    <property type="entry name" value="6-blade_b-propeller_TolB-like"/>
</dbReference>
<dbReference type="EMBL" id="JAULSO010000001">
    <property type="protein sequence ID" value="KAK3695673.1"/>
    <property type="molecule type" value="Genomic_DNA"/>
</dbReference>
<dbReference type="Gene3D" id="2.120.10.30">
    <property type="entry name" value="TolB, C-terminal domain"/>
    <property type="match status" value="1"/>
</dbReference>
<dbReference type="InterPro" id="IPR013658">
    <property type="entry name" value="SGL"/>
</dbReference>
<reference evidence="2" key="1">
    <citation type="journal article" date="2023" name="Mol. Phylogenet. Evol.">
        <title>Genome-scale phylogeny and comparative genomics of the fungal order Sordariales.</title>
        <authorList>
            <person name="Hensen N."/>
            <person name="Bonometti L."/>
            <person name="Westerberg I."/>
            <person name="Brannstrom I.O."/>
            <person name="Guillou S."/>
            <person name="Cros-Aarteil S."/>
            <person name="Calhoun S."/>
            <person name="Haridas S."/>
            <person name="Kuo A."/>
            <person name="Mondo S."/>
            <person name="Pangilinan J."/>
            <person name="Riley R."/>
            <person name="LaButti K."/>
            <person name="Andreopoulos B."/>
            <person name="Lipzen A."/>
            <person name="Chen C."/>
            <person name="Yan M."/>
            <person name="Daum C."/>
            <person name="Ng V."/>
            <person name="Clum A."/>
            <person name="Steindorff A."/>
            <person name="Ohm R.A."/>
            <person name="Martin F."/>
            <person name="Silar P."/>
            <person name="Natvig D.O."/>
            <person name="Lalanne C."/>
            <person name="Gautier V."/>
            <person name="Ament-Velasquez S.L."/>
            <person name="Kruys A."/>
            <person name="Hutchinson M.I."/>
            <person name="Powell A.J."/>
            <person name="Barry K."/>
            <person name="Miller A.N."/>
            <person name="Grigoriev I.V."/>
            <person name="Debuchy R."/>
            <person name="Gladieux P."/>
            <person name="Hiltunen Thoren M."/>
            <person name="Johannesson H."/>
        </authorList>
    </citation>
    <scope>NUCLEOTIDE SEQUENCE</scope>
    <source>
        <strain evidence="2">CBS 314.62</strain>
    </source>
</reference>
<sequence length="426" mass="46167">MVYTPFPRLANLVSGALLLTATDPSGRYWPRLGILAVSARDVPALAQVIDQRTFNVLHKVPSPALANGRAQFIPPGTTKESLFAKPFHIYDDEFYDIIGPNPTLTLLNQSGTNPRFHEAPVWHVSPINDEMFFAQNAGDPAAGTGLKKSAIIQKIALSEVTTAVSSQRSANGTIRVQFVASNPEIINPNGGTNYRNRILIVGEGQGDSVAPAIYLMHPNAPYNTTVLLDNFFGRQFNSINDVAINPRNQEIYFTDPTYGYVQDFRPAPGVQKQVWRFNATTGAVNVVADGFNMPNGITFSPNGAYAYITDTGIIQGNFGDNFTYPSTIYRYNVQDDGTFEGRKVFAFLTPGVPDGIHVDTKGNVYAGGGDGVHVYNPAGKLVGKIHLGSTSANFQFAGKGRMVILAETELYFATLAAEGAFPGQLY</sequence>
<dbReference type="PANTHER" id="PTHR47064">
    <property type="entry name" value="PUTATIVE (AFU_ORTHOLOGUE AFUA_1G08990)-RELATED"/>
    <property type="match status" value="1"/>
</dbReference>
<protein>
    <recommendedName>
        <fullName evidence="1">SMP-30/Gluconolactonase/LRE-like region domain-containing protein</fullName>
    </recommendedName>
</protein>
<dbReference type="AlphaFoldDB" id="A0AAE0XLI5"/>